<dbReference type="InterPro" id="IPR012296">
    <property type="entry name" value="Nuclease_put_TT1808"/>
</dbReference>
<dbReference type="InterPro" id="IPR008538">
    <property type="entry name" value="Uma2"/>
</dbReference>
<evidence type="ECO:0000313" key="2">
    <source>
        <dbReference type="EMBL" id="MEP0864936.1"/>
    </source>
</evidence>
<protein>
    <submittedName>
        <fullName evidence="2">Uma2 family endonuclease</fullName>
    </submittedName>
</protein>
<keyword evidence="2" id="KW-0378">Hydrolase</keyword>
<organism evidence="2 3">
    <name type="scientific">Funiculus sociatus GB2-A5</name>
    <dbReference type="NCBI Taxonomy" id="2933946"/>
    <lineage>
        <taxon>Bacteria</taxon>
        <taxon>Bacillati</taxon>
        <taxon>Cyanobacteriota</taxon>
        <taxon>Cyanophyceae</taxon>
        <taxon>Coleofasciculales</taxon>
        <taxon>Coleofasciculaceae</taxon>
        <taxon>Funiculus</taxon>
    </lineage>
</organism>
<gene>
    <name evidence="2" type="ORF">NDI37_10690</name>
</gene>
<dbReference type="Proteomes" id="UP001442494">
    <property type="component" value="Unassembled WGS sequence"/>
</dbReference>
<dbReference type="GO" id="GO:0004519">
    <property type="term" value="F:endonuclease activity"/>
    <property type="evidence" value="ECO:0007669"/>
    <property type="project" value="UniProtKB-KW"/>
</dbReference>
<reference evidence="2 3" key="1">
    <citation type="submission" date="2022-04" db="EMBL/GenBank/DDBJ databases">
        <title>Positive selection, recombination, and allopatry shape intraspecific diversity of widespread and dominant cyanobacteria.</title>
        <authorList>
            <person name="Wei J."/>
            <person name="Shu W."/>
            <person name="Hu C."/>
        </authorList>
    </citation>
    <scope>NUCLEOTIDE SEQUENCE [LARGE SCALE GENOMIC DNA]</scope>
    <source>
        <strain evidence="2 3">GB2-A5</strain>
    </source>
</reference>
<feature type="domain" description="Putative restriction endonuclease" evidence="1">
    <location>
        <begin position="27"/>
        <end position="183"/>
    </location>
</feature>
<proteinExistence type="predicted"/>
<dbReference type="Pfam" id="PF05685">
    <property type="entry name" value="Uma2"/>
    <property type="match status" value="1"/>
</dbReference>
<keyword evidence="2" id="KW-0540">Nuclease</keyword>
<dbReference type="RefSeq" id="WP_190423829.1">
    <property type="nucleotide sequence ID" value="NZ_JAMPKK010000019.1"/>
</dbReference>
<dbReference type="Gene3D" id="3.90.1570.10">
    <property type="entry name" value="tt1808, chain A"/>
    <property type="match status" value="1"/>
</dbReference>
<dbReference type="CDD" id="cd06260">
    <property type="entry name" value="DUF820-like"/>
    <property type="match status" value="1"/>
</dbReference>
<dbReference type="PANTHER" id="PTHR34107:SF1">
    <property type="entry name" value="SLL0198 PROTEIN"/>
    <property type="match status" value="1"/>
</dbReference>
<keyword evidence="3" id="KW-1185">Reference proteome</keyword>
<keyword evidence="2" id="KW-0255">Endonuclease</keyword>
<evidence type="ECO:0000259" key="1">
    <source>
        <dbReference type="Pfam" id="PF05685"/>
    </source>
</evidence>
<dbReference type="EMBL" id="JAMPKK010000019">
    <property type="protein sequence ID" value="MEP0864936.1"/>
    <property type="molecule type" value="Genomic_DNA"/>
</dbReference>
<sequence>MISSIIESTEHKISDFAHISLDGWMQSPPDNTEWVDGQLIEKKGITAKHSRSQARLAAYWINYKNSIKQGGEVYTEISCRTVGRGRCPDVAYLTPELVAQFGEDFTVLPQSFPLIAEIISPTDDAEEVFRKVNEYLQSGCQEVWLILPESKWIVVITQEQRFLFTTREVVSTQKVLQGFSVAVDELLA</sequence>
<accession>A0ABV0JQL9</accession>
<name>A0ABV0JQL9_9CYAN</name>
<dbReference type="InterPro" id="IPR011335">
    <property type="entry name" value="Restrct_endonuc-II-like"/>
</dbReference>
<comment type="caution">
    <text evidence="2">The sequence shown here is derived from an EMBL/GenBank/DDBJ whole genome shotgun (WGS) entry which is preliminary data.</text>
</comment>
<dbReference type="SUPFAM" id="SSF52980">
    <property type="entry name" value="Restriction endonuclease-like"/>
    <property type="match status" value="1"/>
</dbReference>
<dbReference type="PANTHER" id="PTHR34107">
    <property type="entry name" value="SLL0198 PROTEIN-RELATED"/>
    <property type="match status" value="1"/>
</dbReference>
<evidence type="ECO:0000313" key="3">
    <source>
        <dbReference type="Proteomes" id="UP001442494"/>
    </source>
</evidence>